<dbReference type="EMBL" id="CADCTV010000082">
    <property type="protein sequence ID" value="CAA9299428.1"/>
    <property type="molecule type" value="Genomic_DNA"/>
</dbReference>
<feature type="region of interest" description="Disordered" evidence="1">
    <location>
        <begin position="50"/>
        <end position="71"/>
    </location>
</feature>
<feature type="compositionally biased region" description="Gly residues" evidence="1">
    <location>
        <begin position="414"/>
        <end position="427"/>
    </location>
</feature>
<feature type="non-terminal residue" evidence="2">
    <location>
        <position position="1"/>
    </location>
</feature>
<feature type="compositionally biased region" description="Basic and acidic residues" evidence="1">
    <location>
        <begin position="292"/>
        <end position="308"/>
    </location>
</feature>
<reference evidence="2" key="1">
    <citation type="submission" date="2020-02" db="EMBL/GenBank/DDBJ databases">
        <authorList>
            <person name="Meier V. D."/>
        </authorList>
    </citation>
    <scope>NUCLEOTIDE SEQUENCE</scope>
    <source>
        <strain evidence="2">AVDCRST_MAG89</strain>
    </source>
</reference>
<protein>
    <submittedName>
        <fullName evidence="2">UDP-N-acetyl-D-glucosamine 6-dehydrogenase</fullName>
        <ecNumber evidence="2">1.1.1.136</ecNumber>
    </submittedName>
</protein>
<proteinExistence type="predicted"/>
<dbReference type="GO" id="GO:0047004">
    <property type="term" value="F:UDP-N-acetylglucosamine 6-dehydrogenase activity"/>
    <property type="evidence" value="ECO:0007669"/>
    <property type="project" value="UniProtKB-EC"/>
</dbReference>
<dbReference type="AlphaFoldDB" id="A0A6J4K8X6"/>
<feature type="compositionally biased region" description="Low complexity" evidence="1">
    <location>
        <begin position="159"/>
        <end position="181"/>
    </location>
</feature>
<feature type="compositionally biased region" description="Basic residues" evidence="1">
    <location>
        <begin position="136"/>
        <end position="145"/>
    </location>
</feature>
<sequence length="464" mass="48486">ERQAGRFAFPHRVARRGGRDHRFGIRGASAGRRGGAQRIPRTGLRHLRAGGGRCPRRAQPRTGRFQRRAGRVRGRGAAFGDDRLFSAGRVRRHLHLRAHAAEQDQGPRPVVRGQRVGGHRPHAAAGPAGDPGKHYLSGHHPRRGAAHSGGGRAHGGRGLLRLLQPRAGGSRQPGVAHAQHAQGHRRHHGGVPAGGRGDLRAGVRYAGAGAERRGGRAGEGVREHLPHDQHRPGQRAGAGVREAAGRRLGRNRGGGHQAVRLHEVHAGPGAGRTLHSAGPALPFVEDAHAGVPHADDRAGQRDQRRDAGVRGGQGGRRAERREQAGAGQRRAGAGRGVQEGHRRPARKPGARHHAAAAGQGGAGELPRPVLRSHSRRRPHPAEGAAHGEPGAHRRAAGRGRRGGGGDGPHRRGLRAGGGARAPGGGHPWGDEAAPGRRPRGGAVGRGHAAAGRPARAGRADGRRL</sequence>
<evidence type="ECO:0000256" key="1">
    <source>
        <dbReference type="SAM" id="MobiDB-lite"/>
    </source>
</evidence>
<keyword evidence="2" id="KW-0560">Oxidoreductase</keyword>
<name>A0A6J4K8X6_9BACT</name>
<feature type="compositionally biased region" description="Basic and acidic residues" evidence="1">
    <location>
        <begin position="210"/>
        <end position="231"/>
    </location>
</feature>
<accession>A0A6J4K8X6</accession>
<feature type="compositionally biased region" description="Basic residues" evidence="1">
    <location>
        <begin position="392"/>
        <end position="401"/>
    </location>
</feature>
<feature type="compositionally biased region" description="Low complexity" evidence="1">
    <location>
        <begin position="445"/>
        <end position="456"/>
    </location>
</feature>
<organism evidence="2">
    <name type="scientific">uncultured Gemmatimonadota bacterium</name>
    <dbReference type="NCBI Taxonomy" id="203437"/>
    <lineage>
        <taxon>Bacteria</taxon>
        <taxon>Pseudomonadati</taxon>
        <taxon>Gemmatimonadota</taxon>
        <taxon>environmental samples</taxon>
    </lineage>
</organism>
<feature type="non-terminal residue" evidence="2">
    <location>
        <position position="464"/>
    </location>
</feature>
<feature type="region of interest" description="Disordered" evidence="1">
    <location>
        <begin position="292"/>
        <end position="464"/>
    </location>
</feature>
<evidence type="ECO:0000313" key="2">
    <source>
        <dbReference type="EMBL" id="CAA9299428.1"/>
    </source>
</evidence>
<gene>
    <name evidence="2" type="ORF">AVDCRST_MAG89-353</name>
</gene>
<feature type="compositionally biased region" description="Basic residues" evidence="1">
    <location>
        <begin position="343"/>
        <end position="354"/>
    </location>
</feature>
<feature type="compositionally biased region" description="Low complexity" evidence="1">
    <location>
        <begin position="200"/>
        <end position="209"/>
    </location>
</feature>
<dbReference type="EC" id="1.1.1.136" evidence="2"/>
<feature type="compositionally biased region" description="Gly residues" evidence="1">
    <location>
        <begin position="147"/>
        <end position="158"/>
    </location>
</feature>
<feature type="region of interest" description="Disordered" evidence="1">
    <location>
        <begin position="100"/>
        <end position="241"/>
    </location>
</feature>